<dbReference type="SUPFAM" id="SSF49742">
    <property type="entry name" value="PHM/PNGase F"/>
    <property type="match status" value="2"/>
</dbReference>
<dbReference type="PANTHER" id="PTHR43640:SF1">
    <property type="entry name" value="THIOREDOXIN-DEPENDENT PEROXIREDOXIN"/>
    <property type="match status" value="1"/>
</dbReference>
<evidence type="ECO:0000313" key="5">
    <source>
        <dbReference type="Proteomes" id="UP000464178"/>
    </source>
</evidence>
<sequence length="615" mass="67029">MKRLLVVPILLACAIPLIGAPADLKSDSKPVANFTLTDTTGKKWGLADQKAKAIVFAFLSCECPMSNGYIPALTNVATKFAEKGVAVVGIHADPDESAERVAKHTKEYKIPFTVLRDPTHAATAPLGAKTTPEVVILDEKLVVRYRGRIDDGYSARMKPKATVSRHDLVTALDEILAGKAVSVPETKALGCPIPDPVRAAAVDAPVTFYKDVLPVMQNYCQSCHRPDQVGPFSLVNYKQVAKWADTSLEEMHAKRMPPWKPAPNPLLTGARAIPDEAVKVVEKWIAGGKLEGDPKDAPAAQKFTDGWTLGEPDLILEAPSETTIAASGKDHFRVVVFPTNLSEDKFIVAMEVKPGNPRVVHHTLQLVDTSGKARALQAKAKPKADDADHGPGYPVSMGWGFLPDRSGMVGGWAPGSLPKKLPDGIGQKLPKGADLCVQFHYHRTGKEEKDRTKIGLYFAKTPVTQPFRTIPATGVFLSIPAGEKQFKVDSSWKLTEDVTLYRLSPHMHLLGKDIELTATVPDGKEQTLVRIPAWDYNWQEQYELKEPMKLPKGTVLRVRATYDNSASNPHNPSAPPQAVRFGEQTTNEMCFVFLGVSTEGKATRLITPNGPLFGK</sequence>
<dbReference type="Proteomes" id="UP000464178">
    <property type="component" value="Chromosome"/>
</dbReference>
<name>A0A6P2D9Y7_9BACT</name>
<reference evidence="4 5" key="1">
    <citation type="submission" date="2019-05" db="EMBL/GenBank/DDBJ databases">
        <authorList>
            <consortium name="Science for Life Laboratories"/>
        </authorList>
    </citation>
    <scope>NUCLEOTIDE SEQUENCE [LARGE SCALE GENOMIC DNA]</scope>
    <source>
        <strain evidence="4">Soil9</strain>
    </source>
</reference>
<dbReference type="GO" id="GO:0005507">
    <property type="term" value="F:copper ion binding"/>
    <property type="evidence" value="ECO:0007669"/>
    <property type="project" value="InterPro"/>
</dbReference>
<dbReference type="PANTHER" id="PTHR43640">
    <property type="entry name" value="OS07G0260300 PROTEIN"/>
    <property type="match status" value="1"/>
</dbReference>
<dbReference type="AlphaFoldDB" id="A0A6P2D9Y7"/>
<dbReference type="InterPro" id="IPR013766">
    <property type="entry name" value="Thioredoxin_domain"/>
</dbReference>
<dbReference type="InterPro" id="IPR008977">
    <property type="entry name" value="PHM/PNGase_F_dom_sf"/>
</dbReference>
<keyword evidence="2" id="KW-0732">Signal</keyword>
<accession>A0A6P2D9Y7</accession>
<feature type="domain" description="Thioredoxin" evidence="3">
    <location>
        <begin position="25"/>
        <end position="177"/>
    </location>
</feature>
<evidence type="ECO:0000259" key="3">
    <source>
        <dbReference type="PROSITE" id="PS51352"/>
    </source>
</evidence>
<dbReference type="Gene3D" id="2.60.120.230">
    <property type="match status" value="1"/>
</dbReference>
<organism evidence="4 5">
    <name type="scientific">Gemmata massiliana</name>
    <dbReference type="NCBI Taxonomy" id="1210884"/>
    <lineage>
        <taxon>Bacteria</taxon>
        <taxon>Pseudomonadati</taxon>
        <taxon>Planctomycetota</taxon>
        <taxon>Planctomycetia</taxon>
        <taxon>Gemmatales</taxon>
        <taxon>Gemmataceae</taxon>
        <taxon>Gemmata</taxon>
    </lineage>
</organism>
<evidence type="ECO:0000256" key="1">
    <source>
        <dbReference type="ARBA" id="ARBA00023157"/>
    </source>
</evidence>
<dbReference type="InterPro" id="IPR014784">
    <property type="entry name" value="Cu2_ascorb_mOase-like_C"/>
</dbReference>
<dbReference type="Gene3D" id="3.40.30.10">
    <property type="entry name" value="Glutaredoxin"/>
    <property type="match status" value="1"/>
</dbReference>
<feature type="signal peptide" evidence="2">
    <location>
        <begin position="1"/>
        <end position="19"/>
    </location>
</feature>
<dbReference type="RefSeq" id="WP_162670638.1">
    <property type="nucleotide sequence ID" value="NZ_LR593886.1"/>
</dbReference>
<dbReference type="EMBL" id="LR593886">
    <property type="protein sequence ID" value="VTR96342.1"/>
    <property type="molecule type" value="Genomic_DNA"/>
</dbReference>
<evidence type="ECO:0000256" key="2">
    <source>
        <dbReference type="SAM" id="SignalP"/>
    </source>
</evidence>
<dbReference type="InterPro" id="IPR047262">
    <property type="entry name" value="PRX-like1"/>
</dbReference>
<dbReference type="GO" id="GO:0016715">
    <property type="term" value="F:oxidoreductase activity, acting on paired donors, with incorporation or reduction of molecular oxygen, reduced ascorbate as one donor, and incorporation of one atom of oxygen"/>
    <property type="evidence" value="ECO:0007669"/>
    <property type="project" value="InterPro"/>
</dbReference>
<proteinExistence type="predicted"/>
<dbReference type="PROSITE" id="PS51352">
    <property type="entry name" value="THIOREDOXIN_2"/>
    <property type="match status" value="1"/>
</dbReference>
<feature type="chain" id="PRO_5026926662" description="Thioredoxin domain-containing protein" evidence="2">
    <location>
        <begin position="20"/>
        <end position="615"/>
    </location>
</feature>
<evidence type="ECO:0000313" key="4">
    <source>
        <dbReference type="EMBL" id="VTR96342.1"/>
    </source>
</evidence>
<dbReference type="InterPro" id="IPR036249">
    <property type="entry name" value="Thioredoxin-like_sf"/>
</dbReference>
<dbReference type="InterPro" id="IPR024548">
    <property type="entry name" value="Cu2_monoox_C"/>
</dbReference>
<gene>
    <name evidence="4" type="ORF">SOIL9_13720</name>
</gene>
<dbReference type="InterPro" id="IPR036939">
    <property type="entry name" value="Cu2_ascorb_mOase_N_sf"/>
</dbReference>
<protein>
    <recommendedName>
        <fullName evidence="3">Thioredoxin domain-containing protein</fullName>
    </recommendedName>
</protein>
<keyword evidence="5" id="KW-1185">Reference proteome</keyword>
<dbReference type="Pfam" id="PF00578">
    <property type="entry name" value="AhpC-TSA"/>
    <property type="match status" value="1"/>
</dbReference>
<dbReference type="KEGG" id="gms:SOIL9_13720"/>
<dbReference type="SUPFAM" id="SSF52833">
    <property type="entry name" value="Thioredoxin-like"/>
    <property type="match status" value="1"/>
</dbReference>
<dbReference type="Gene3D" id="2.60.120.310">
    <property type="entry name" value="Copper type II, ascorbate-dependent monooxygenase, N-terminal domain"/>
    <property type="match status" value="1"/>
</dbReference>
<keyword evidence="1" id="KW-1015">Disulfide bond</keyword>
<dbReference type="InterPro" id="IPR000866">
    <property type="entry name" value="AhpC/TSA"/>
</dbReference>
<dbReference type="Pfam" id="PF03712">
    <property type="entry name" value="Cu2_monoox_C"/>
    <property type="match status" value="1"/>
</dbReference>
<dbReference type="GO" id="GO:0016209">
    <property type="term" value="F:antioxidant activity"/>
    <property type="evidence" value="ECO:0007669"/>
    <property type="project" value="InterPro"/>
</dbReference>